<feature type="compositionally biased region" description="Basic and acidic residues" evidence="2">
    <location>
        <begin position="2038"/>
        <end position="2053"/>
    </location>
</feature>
<proteinExistence type="predicted"/>
<sequence>MDGGPGGLPHGGGYPPGFPGYGPPLPGMQEAMFHAHQQAAYWHAFSPLLGNASGIPACSYGAAGSSALPMPFASAAAFQYGAPSAGLHSDKQMDASFQTQGQASTAYDSAASSASLVSCHAPCESVEANAGAPSTGTYAPFSGNSFPEKAAPQRASVAEPLSTTSSSSSSSAASAPASSSTRHTTPATPATPPPLSRSSLSSTENPAVGKTSAAASGRSSSGGAGQSSRSPNSRPVDSNAAVPEKLTCAASSPSSPSNAHAAAASRLAPLPYTPEPPSQVDLPDTGVSSGTASSLSCAASPESQEGTPAAKMHAEKAKGPGGLRRVRVPQLRFRKKAANDAFFLKTFSKVSGKRGEPLVWCKRRGRPWWPGLLANPDDPHLVPPLPERVRAKQPSSDKDGEIRLLFLCCGTWRYWWASSKGVRDFREGYADLAPRVRGLGFLPRLAVQHALEECGWRDNVDWCPSKTIVAAAQAEEVEDEDGEGWLTENACSSDSEEEDDGFMDNDWWEGRKIPTAAGNPSEPEEASKAFVERAASSRRSARVEEVHPDARERQATPQTEGPQEGTGKASPSSLTSASLQGIASEAPPGLPDAEAAWTGEGERPEGRRGVKKKDSGREFFPGDEMLFERDRKKARETESGQKPDKNVSGPVRDPEACRSIRLGAARGLVLAPASSPATEEAGPKTSSSLTTSAFVKGSQNVSSRHVETSSVRSSASRFDESHVESNARLQSPRRPAHASHPPFVSEDECESKKMSPMCVDSPEREMFLGQTAEVAELSKAGSVSAFVLDASGSSAEPSPPSLSYPGDLANSEVSSVTPCPADIPRPSSSPFSMSFSGRSKGTSQSRAGPAVEPPKLPDPPTAAVAVGDSPAPTSAGAASGAVSGPLGRAEGGASDETGAKKNASGVSLGASTATAERSADASSASVTPAAQAPQSWPETIWHRLRRQAEAAKKERPQSPALPRSFAASTPVGQARPAESAQETPAIPTYGAVIAFGQEKPAGLKETLHPPHIRAAAAAGAAAAAMAAAAAASAAAEKTQRQEALSLQASQALPETAVGAKTAARLETAVGSGTGVGSGPENRIPEEVAKAAAAAAAAAVAAAAQVTVGVLGHGKKGDEKKKVPGGGHRGRESETLPKGGRSPRESEDSEAGKRRRASRRRGSSSSWDEDSRAEGSCRRGRGSSRSVSVSSPFLLSQRHRSRPRRDCTLGSRRALKHSRGRRRGSSGSSSVHSVSRASSSLSSAPSRLKWRRRRERPRRSPSRSRSTSSRGDRRRHRERHVGSPEKRGYLKRWSSRESSCRSTDGVRRGEDGKKKEGRRGNRRRENKRREDREEGGSSRCSASSGCSAKFRDGSSGSWRRVDRGRGWHSPWRERGDRRDDWGHKSARFSRSSSSSSAGLKLAAGRREADSPDSSRHEEGPLASGRRWARRGRTRREEASRKRCSDGREGMNSSLERSPDPLSPSSRRALGRPDERKETVAMGPTLNSETATTPPPTQSLSPPVASVCSASAPLHGEGTSSFLPASGSCTSNEASVCVTAALPERDAKTFQATSAPSSGTPLSSSFSPCVSAAAVSSLNAAPQSGPGVWPESALEAAGGVETREAERRPLSSLSETGLPSSPAPISALPRPPCHLFVSASTASPSQSSSAAPNSSARDASAPRDGRPPGLSVSEGGDARSKHRFSRGFPSSKSVSASPLSRSSRSPSYLSSSSPSRERWTRGRSHASKHRRRRLRSRCSRRSRSPSGSPLCEQSRDRESMGSQTPERRSRGREARERRGTFPRRGYRRGSSSEFSGSSRRSPSRSQRESESSYLSFAARRVRMLHAQGRCLPCRFHWRRGCRNGDGCKFCHDSSHDRFMLGREPERGSSRSASMGGSRENGGPEGGLSVSLENRVEAGEGPWGFLGEDGVRGRGLRRFRRSSFGFSRPFLPRGDGAFREETRPCQAWREKRPRAIGNSLEREGGRSAETDVKRGSCVERDERWMEGDQCSLESNPEEGNRVERAPKRSKETDEGSGHQTEEPGQAIPAGEKALDLTVTEGGEKNEGGEEGGRASVDDQQTPGGIGLGDNVDIFHVPCPLEEMTFGGSWNSADAPAGVQAEVGGLKGASEAGTDGQKVHA</sequence>
<feature type="compositionally biased region" description="Basic and acidic residues" evidence="2">
    <location>
        <begin position="541"/>
        <end position="554"/>
    </location>
</feature>
<reference evidence="5 6" key="1">
    <citation type="journal article" date="2016" name="Nat. Commun.">
        <title>Local admixture of amplified and diversified secreted pathogenesis determinants shapes mosaic Toxoplasma gondii genomes.</title>
        <authorList>
            <person name="Lorenzi H."/>
            <person name="Khan A."/>
            <person name="Behnke M.S."/>
            <person name="Namasivayam S."/>
            <person name="Swapna L.S."/>
            <person name="Hadjithomas M."/>
            <person name="Karamycheva S."/>
            <person name="Pinney D."/>
            <person name="Brunk B.P."/>
            <person name="Ajioka J.W."/>
            <person name="Ajzenberg D."/>
            <person name="Boothroyd J.C."/>
            <person name="Boyle J.P."/>
            <person name="Darde M.L."/>
            <person name="Diaz-Miranda M.A."/>
            <person name="Dubey J.P."/>
            <person name="Fritz H.M."/>
            <person name="Gennari S.M."/>
            <person name="Gregory B.D."/>
            <person name="Kim K."/>
            <person name="Saeij J.P."/>
            <person name="Su C."/>
            <person name="White M.W."/>
            <person name="Zhu X.Q."/>
            <person name="Howe D.K."/>
            <person name="Rosenthal B.M."/>
            <person name="Grigg M.E."/>
            <person name="Parkinson J."/>
            <person name="Liu L."/>
            <person name="Kissinger J.C."/>
            <person name="Roos D.S."/>
            <person name="Sibley L.D."/>
        </authorList>
    </citation>
    <scope>NUCLEOTIDE SEQUENCE [LARGE SCALE GENOMIC DNA]</scope>
    <source>
        <strain evidence="5 6">ARI</strain>
    </source>
</reference>
<feature type="compositionally biased region" description="Basic residues" evidence="2">
    <location>
        <begin position="1314"/>
        <end position="1325"/>
    </location>
</feature>
<feature type="compositionally biased region" description="Low complexity" evidence="2">
    <location>
        <begin position="1224"/>
        <end position="1246"/>
    </location>
</feature>
<feature type="region of interest" description="Disordered" evidence="2">
    <location>
        <begin position="790"/>
        <end position="985"/>
    </location>
</feature>
<feature type="compositionally biased region" description="Acidic residues" evidence="2">
    <location>
        <begin position="494"/>
        <end position="507"/>
    </location>
</feature>
<feature type="compositionally biased region" description="Basic and acidic residues" evidence="2">
    <location>
        <begin position="1358"/>
        <end position="1382"/>
    </location>
</feature>
<feature type="compositionally biased region" description="Pro residues" evidence="2">
    <location>
        <begin position="851"/>
        <end position="860"/>
    </location>
</feature>
<dbReference type="InterPro" id="IPR000571">
    <property type="entry name" value="Znf_CCCH"/>
</dbReference>
<feature type="domain" description="PWWP" evidence="4">
    <location>
        <begin position="355"/>
        <end position="428"/>
    </location>
</feature>
<feature type="compositionally biased region" description="Low complexity" evidence="2">
    <location>
        <begin position="1496"/>
        <end position="1512"/>
    </location>
</feature>
<feature type="region of interest" description="Disordered" evidence="2">
    <location>
        <begin position="671"/>
        <end position="760"/>
    </location>
</feature>
<feature type="compositionally biased region" description="Basic and acidic residues" evidence="2">
    <location>
        <begin position="1957"/>
        <end position="1983"/>
    </location>
</feature>
<gene>
    <name evidence="5" type="ORF">TGARI_225890</name>
</gene>
<feature type="compositionally biased region" description="Basic and acidic residues" evidence="2">
    <location>
        <begin position="1279"/>
        <end position="1313"/>
    </location>
</feature>
<protein>
    <recommendedName>
        <fullName evidence="7">PWWP domain-containing protein</fullName>
    </recommendedName>
</protein>
<dbReference type="PROSITE" id="PS50103">
    <property type="entry name" value="ZF_C3H1"/>
    <property type="match status" value="1"/>
</dbReference>
<dbReference type="OrthoDB" id="333999at2759"/>
<evidence type="ECO:0000259" key="4">
    <source>
        <dbReference type="PROSITE" id="PS50812"/>
    </source>
</evidence>
<accession>A0A139XWS4</accession>
<feature type="region of interest" description="Disordered" evidence="2">
    <location>
        <begin position="473"/>
        <end position="659"/>
    </location>
</feature>
<feature type="compositionally biased region" description="Basic and acidic residues" evidence="2">
    <location>
        <begin position="1403"/>
        <end position="1418"/>
    </location>
</feature>
<feature type="region of interest" description="Disordered" evidence="2">
    <location>
        <begin position="269"/>
        <end position="323"/>
    </location>
</feature>
<evidence type="ECO:0000259" key="3">
    <source>
        <dbReference type="PROSITE" id="PS50103"/>
    </source>
</evidence>
<feature type="compositionally biased region" description="Basic and acidic residues" evidence="2">
    <location>
        <begin position="626"/>
        <end position="645"/>
    </location>
</feature>
<feature type="compositionally biased region" description="Low complexity" evidence="2">
    <location>
        <begin position="1387"/>
        <end position="1401"/>
    </location>
</feature>
<keyword evidence="1" id="KW-0479">Metal-binding</keyword>
<feature type="compositionally biased region" description="Basic residues" evidence="2">
    <location>
        <begin position="1152"/>
        <end position="1161"/>
    </location>
</feature>
<feature type="domain" description="C3H1-type" evidence="3">
    <location>
        <begin position="1830"/>
        <end position="1852"/>
    </location>
</feature>
<feature type="compositionally biased region" description="Low complexity" evidence="2">
    <location>
        <begin position="1636"/>
        <end position="1657"/>
    </location>
</feature>
<evidence type="ECO:0000313" key="5">
    <source>
        <dbReference type="EMBL" id="KYF43243.1"/>
    </source>
</evidence>
<feature type="region of interest" description="Disordered" evidence="2">
    <location>
        <begin position="1578"/>
        <end position="1808"/>
    </location>
</feature>
<feature type="compositionally biased region" description="Low complexity" evidence="2">
    <location>
        <begin position="1616"/>
        <end position="1626"/>
    </location>
</feature>
<feature type="compositionally biased region" description="Basic and acidic residues" evidence="2">
    <location>
        <begin position="1856"/>
        <end position="1866"/>
    </location>
</feature>
<keyword evidence="1" id="KW-0863">Zinc-finger</keyword>
<feature type="compositionally biased region" description="Low complexity" evidence="2">
    <location>
        <begin position="160"/>
        <end position="188"/>
    </location>
</feature>
<feature type="compositionally biased region" description="Basic and acidic residues" evidence="2">
    <location>
        <begin position="1995"/>
        <end position="2018"/>
    </location>
</feature>
<feature type="compositionally biased region" description="Basic and acidic residues" evidence="2">
    <location>
        <begin position="600"/>
        <end position="617"/>
    </location>
</feature>
<name>A0A139XWS4_TOXGO</name>
<feature type="compositionally biased region" description="Basic and acidic residues" evidence="2">
    <location>
        <begin position="1141"/>
        <end position="1151"/>
    </location>
</feature>
<feature type="compositionally biased region" description="Basic and acidic residues" evidence="2">
    <location>
        <begin position="1751"/>
        <end position="1777"/>
    </location>
</feature>
<feature type="compositionally biased region" description="Low complexity" evidence="2">
    <location>
        <begin position="867"/>
        <end position="887"/>
    </location>
</feature>
<feature type="compositionally biased region" description="Basic residues" evidence="2">
    <location>
        <begin position="1212"/>
        <end position="1223"/>
    </location>
</feature>
<dbReference type="EMBL" id="AGQS02004738">
    <property type="protein sequence ID" value="KYF43243.1"/>
    <property type="molecule type" value="Genomic_DNA"/>
</dbReference>
<dbReference type="PROSITE" id="PS50812">
    <property type="entry name" value="PWWP"/>
    <property type="match status" value="1"/>
</dbReference>
<feature type="compositionally biased region" description="Low complexity" evidence="2">
    <location>
        <begin position="824"/>
        <end position="839"/>
    </location>
</feature>
<feature type="compositionally biased region" description="Basic residues" evidence="2">
    <location>
        <begin position="1247"/>
        <end position="1261"/>
    </location>
</feature>
<keyword evidence="1" id="KW-0862">Zinc</keyword>
<evidence type="ECO:0008006" key="7">
    <source>
        <dbReference type="Google" id="ProtNLM"/>
    </source>
</evidence>
<feature type="compositionally biased region" description="Low complexity" evidence="2">
    <location>
        <begin position="1786"/>
        <end position="1802"/>
    </location>
</feature>
<feature type="compositionally biased region" description="Polar residues" evidence="2">
    <location>
        <begin position="909"/>
        <end position="937"/>
    </location>
</feature>
<feature type="compositionally biased region" description="Basic residues" evidence="2">
    <location>
        <begin position="1719"/>
        <end position="1741"/>
    </location>
</feature>
<feature type="compositionally biased region" description="Polar residues" evidence="2">
    <location>
        <begin position="286"/>
        <end position="306"/>
    </location>
</feature>
<organism evidence="5 6">
    <name type="scientific">Toxoplasma gondii ARI</name>
    <dbReference type="NCBI Taxonomy" id="1074872"/>
    <lineage>
        <taxon>Eukaryota</taxon>
        <taxon>Sar</taxon>
        <taxon>Alveolata</taxon>
        <taxon>Apicomplexa</taxon>
        <taxon>Conoidasida</taxon>
        <taxon>Coccidia</taxon>
        <taxon>Eucoccidiorida</taxon>
        <taxon>Eimeriorina</taxon>
        <taxon>Sarcocystidae</taxon>
        <taxon>Toxoplasma</taxon>
    </lineage>
</organism>
<feature type="region of interest" description="Disordered" evidence="2">
    <location>
        <begin position="143"/>
        <end position="241"/>
    </location>
</feature>
<comment type="caution">
    <text evidence="5">The sequence shown here is derived from an EMBL/GenBank/DDBJ whole genome shotgun (WGS) entry which is preliminary data.</text>
</comment>
<evidence type="ECO:0000256" key="1">
    <source>
        <dbReference type="PROSITE-ProRule" id="PRU00723"/>
    </source>
</evidence>
<feature type="compositionally biased region" description="Basic and acidic residues" evidence="2">
    <location>
        <begin position="1433"/>
        <end position="1447"/>
    </location>
</feature>
<feature type="region of interest" description="Disordered" evidence="2">
    <location>
        <begin position="1930"/>
        <end position="2065"/>
    </location>
</feature>
<feature type="zinc finger region" description="C3H1-type" evidence="1">
    <location>
        <begin position="1830"/>
        <end position="1852"/>
    </location>
</feature>
<feature type="region of interest" description="Disordered" evidence="2">
    <location>
        <begin position="1109"/>
        <end position="1524"/>
    </location>
</feature>
<evidence type="ECO:0000256" key="2">
    <source>
        <dbReference type="SAM" id="MobiDB-lite"/>
    </source>
</evidence>
<feature type="compositionally biased region" description="Polar residues" evidence="2">
    <location>
        <begin position="569"/>
        <end position="581"/>
    </location>
</feature>
<dbReference type="Gene3D" id="2.30.30.140">
    <property type="match status" value="1"/>
</dbReference>
<feature type="compositionally biased region" description="Polar residues" evidence="2">
    <location>
        <begin position="684"/>
        <end position="716"/>
    </location>
</feature>
<dbReference type="GO" id="GO:0008270">
    <property type="term" value="F:zinc ion binding"/>
    <property type="evidence" value="ECO:0007669"/>
    <property type="project" value="UniProtKB-KW"/>
</dbReference>
<dbReference type="CDD" id="cd05162">
    <property type="entry name" value="PWWP"/>
    <property type="match status" value="1"/>
</dbReference>
<feature type="compositionally biased region" description="Basic and acidic residues" evidence="2">
    <location>
        <begin position="946"/>
        <end position="956"/>
    </location>
</feature>
<dbReference type="SUPFAM" id="SSF63748">
    <property type="entry name" value="Tudor/PWWP/MBT"/>
    <property type="match status" value="1"/>
</dbReference>
<feature type="region of interest" description="Disordered" evidence="2">
    <location>
        <begin position="1856"/>
        <end position="1887"/>
    </location>
</feature>
<feature type="compositionally biased region" description="Low complexity" evidence="2">
    <location>
        <begin position="1687"/>
        <end position="1712"/>
    </location>
</feature>
<dbReference type="VEuPathDB" id="ToxoDB:TGARI_225890"/>
<dbReference type="InterPro" id="IPR000313">
    <property type="entry name" value="PWWP_dom"/>
</dbReference>
<feature type="compositionally biased region" description="Low complexity" evidence="2">
    <location>
        <begin position="1336"/>
        <end position="1347"/>
    </location>
</feature>
<feature type="compositionally biased region" description="Basic and acidic residues" evidence="2">
    <location>
        <begin position="1326"/>
        <end position="1335"/>
    </location>
</feature>
<dbReference type="Proteomes" id="UP000074247">
    <property type="component" value="Unassembled WGS sequence"/>
</dbReference>
<evidence type="ECO:0000313" key="6">
    <source>
        <dbReference type="Proteomes" id="UP000074247"/>
    </source>
</evidence>